<organism evidence="1 2">
    <name type="scientific">Monosporascus cannonballus</name>
    <dbReference type="NCBI Taxonomy" id="155416"/>
    <lineage>
        <taxon>Eukaryota</taxon>
        <taxon>Fungi</taxon>
        <taxon>Dikarya</taxon>
        <taxon>Ascomycota</taxon>
        <taxon>Pezizomycotina</taxon>
        <taxon>Sordariomycetes</taxon>
        <taxon>Xylariomycetidae</taxon>
        <taxon>Xylariales</taxon>
        <taxon>Xylariales incertae sedis</taxon>
        <taxon>Monosporascus</taxon>
    </lineage>
</organism>
<sequence>MPRAIPVISAEKVLRLEPRDVMLSWATSIPSTGLRECEVRLAKEAAAAAGFDLVTITGNIHPTTTHGTRRDKPHMTVKFRSTRYNSQTEQIVHINVHVWNPSLQQWTRYPSSGRPANYPYHHIHQDGNIRFHRPLPKSLAQNEIHTEQRRR</sequence>
<protein>
    <submittedName>
        <fullName evidence="1">Uncharacterized protein</fullName>
    </submittedName>
</protein>
<proteinExistence type="predicted"/>
<dbReference type="EMBL" id="QJNS01000037">
    <property type="protein sequence ID" value="RYO91708.1"/>
    <property type="molecule type" value="Genomic_DNA"/>
</dbReference>
<evidence type="ECO:0000313" key="2">
    <source>
        <dbReference type="Proteomes" id="UP000294003"/>
    </source>
</evidence>
<evidence type="ECO:0000313" key="1">
    <source>
        <dbReference type="EMBL" id="RYO91708.1"/>
    </source>
</evidence>
<name>A0ABY0HEL7_9PEZI</name>
<keyword evidence="2" id="KW-1185">Reference proteome</keyword>
<comment type="caution">
    <text evidence="1">The sequence shown here is derived from an EMBL/GenBank/DDBJ whole genome shotgun (WGS) entry which is preliminary data.</text>
</comment>
<dbReference type="Proteomes" id="UP000294003">
    <property type="component" value="Unassembled WGS sequence"/>
</dbReference>
<accession>A0ABY0HEL7</accession>
<reference evidence="1 2" key="1">
    <citation type="submission" date="2018-06" db="EMBL/GenBank/DDBJ databases">
        <title>Complete Genomes of Monosporascus.</title>
        <authorList>
            <person name="Robinson A.J."/>
            <person name="Natvig D.O."/>
        </authorList>
    </citation>
    <scope>NUCLEOTIDE SEQUENCE [LARGE SCALE GENOMIC DNA]</scope>
    <source>
        <strain evidence="1 2">CBS 609.92</strain>
    </source>
</reference>
<gene>
    <name evidence="1" type="ORF">DL762_002037</name>
</gene>